<keyword evidence="4" id="KW-1185">Reference proteome</keyword>
<proteinExistence type="predicted"/>
<name>A0A7V9W575_9GAMM</name>
<organism evidence="1 3">
    <name type="scientific">Billgrantia kenyensis</name>
    <dbReference type="NCBI Taxonomy" id="321266"/>
    <lineage>
        <taxon>Bacteria</taxon>
        <taxon>Pseudomonadati</taxon>
        <taxon>Pseudomonadota</taxon>
        <taxon>Gammaproteobacteria</taxon>
        <taxon>Oceanospirillales</taxon>
        <taxon>Halomonadaceae</taxon>
        <taxon>Billgrantia</taxon>
    </lineage>
</organism>
<comment type="caution">
    <text evidence="1">The sequence shown here is derived from an EMBL/GenBank/DDBJ whole genome shotgun (WGS) entry which is preliminary data.</text>
</comment>
<dbReference type="AlphaFoldDB" id="A0A7V9W575"/>
<dbReference type="RefSeq" id="WP_181517145.1">
    <property type="nucleotide sequence ID" value="NZ_JABFUB010000058.1"/>
</dbReference>
<evidence type="ECO:0000313" key="3">
    <source>
        <dbReference type="Proteomes" id="UP000518091"/>
    </source>
</evidence>
<gene>
    <name evidence="1" type="ORF">H1D44_20650</name>
    <name evidence="2" type="ORF">HOP48_20750</name>
</gene>
<reference evidence="2 4" key="1">
    <citation type="submission" date="2020-05" db="EMBL/GenBank/DDBJ databases">
        <title>Comparative genomic analysis of denitrifying bacteria from Halomonas genus.</title>
        <authorList>
            <person name="Wang L."/>
            <person name="Shao Z."/>
        </authorList>
    </citation>
    <scope>NUCLEOTIDE SEQUENCE [LARGE SCALE GENOMIC DNA]</scope>
    <source>
        <strain evidence="2 4">DSM 17331</strain>
    </source>
</reference>
<dbReference type="Proteomes" id="UP000518091">
    <property type="component" value="Unassembled WGS sequence"/>
</dbReference>
<dbReference type="EMBL" id="JABFUB010000058">
    <property type="protein sequence ID" value="MCG6663941.1"/>
    <property type="molecule type" value="Genomic_DNA"/>
</dbReference>
<dbReference type="EMBL" id="JACEFT010000077">
    <property type="protein sequence ID" value="MBA2781278.1"/>
    <property type="molecule type" value="Genomic_DNA"/>
</dbReference>
<reference evidence="1 3" key="2">
    <citation type="submission" date="2020-07" db="EMBL/GenBank/DDBJ databases">
        <title>Identification of Halomonas strains.</title>
        <authorList>
            <person name="Xiao Z."/>
            <person name="Shen J."/>
        </authorList>
    </citation>
    <scope>NUCLEOTIDE SEQUENCE [LARGE SCALE GENOMIC DNA]</scope>
    <source>
        <strain evidence="1 3">DSM 17331</strain>
    </source>
</reference>
<evidence type="ECO:0000313" key="1">
    <source>
        <dbReference type="EMBL" id="MBA2781278.1"/>
    </source>
</evidence>
<evidence type="ECO:0000313" key="2">
    <source>
        <dbReference type="EMBL" id="MCG6663941.1"/>
    </source>
</evidence>
<evidence type="ECO:0008006" key="5">
    <source>
        <dbReference type="Google" id="ProtNLM"/>
    </source>
</evidence>
<dbReference type="Proteomes" id="UP000814353">
    <property type="component" value="Unassembled WGS sequence"/>
</dbReference>
<protein>
    <recommendedName>
        <fullName evidence="5">Reverse transcriptase domain-containing protein</fullName>
    </recommendedName>
</protein>
<evidence type="ECO:0000313" key="4">
    <source>
        <dbReference type="Proteomes" id="UP000814353"/>
    </source>
</evidence>
<accession>A0A7V9W575</accession>
<sequence length="181" mass="20257">MLKEFFPYETAREIATLSTVRTPGEGESYHLPYGFPQSTIIASICLRKSALGAYLHTLSDLLSVSVYVDDIIVSGINYQFLTGACEKLVERSDRSRLPFGDNTTKVLDQTTAFNIELQHQSLTITPEKYSALALKALSTDNEHVQSGILSYINSINRTQHQKLVSDLVTHHRFLCASNYQP</sequence>